<evidence type="ECO:0000313" key="1">
    <source>
        <dbReference type="EMBL" id="KRX50928.1"/>
    </source>
</evidence>
<dbReference type="Proteomes" id="UP000055048">
    <property type="component" value="Unassembled WGS sequence"/>
</dbReference>
<gene>
    <name evidence="1" type="ORF">T05_419</name>
</gene>
<dbReference type="EMBL" id="JYDJ01000002">
    <property type="protein sequence ID" value="KRX50928.1"/>
    <property type="molecule type" value="Genomic_DNA"/>
</dbReference>
<sequence>MKLIAIKSAPECQIELRHIQNQSYKRLFLLSSLHYFDDICELVFSLIHNANTHLGWFENKFMQHDVCIRYNCWKRVSND</sequence>
<dbReference type="AlphaFoldDB" id="A0A0V0UI65"/>
<proteinExistence type="predicted"/>
<reference evidence="1 2" key="1">
    <citation type="submission" date="2015-01" db="EMBL/GenBank/DDBJ databases">
        <title>Evolution of Trichinella species and genotypes.</title>
        <authorList>
            <person name="Korhonen P.K."/>
            <person name="Edoardo P."/>
            <person name="Giuseppe L.R."/>
            <person name="Gasser R.B."/>
        </authorList>
    </citation>
    <scope>NUCLEOTIDE SEQUENCE [LARGE SCALE GENOMIC DNA]</scope>
    <source>
        <strain evidence="1">ISS417</strain>
    </source>
</reference>
<accession>A0A0V0UI65</accession>
<evidence type="ECO:0000313" key="2">
    <source>
        <dbReference type="Proteomes" id="UP000055048"/>
    </source>
</evidence>
<keyword evidence="2" id="KW-1185">Reference proteome</keyword>
<name>A0A0V0UI65_9BILA</name>
<protein>
    <submittedName>
        <fullName evidence="1">Uncharacterized protein</fullName>
    </submittedName>
</protein>
<organism evidence="1 2">
    <name type="scientific">Trichinella murrelli</name>
    <dbReference type="NCBI Taxonomy" id="144512"/>
    <lineage>
        <taxon>Eukaryota</taxon>
        <taxon>Metazoa</taxon>
        <taxon>Ecdysozoa</taxon>
        <taxon>Nematoda</taxon>
        <taxon>Enoplea</taxon>
        <taxon>Dorylaimia</taxon>
        <taxon>Trichinellida</taxon>
        <taxon>Trichinellidae</taxon>
        <taxon>Trichinella</taxon>
    </lineage>
</organism>
<comment type="caution">
    <text evidence="1">The sequence shown here is derived from an EMBL/GenBank/DDBJ whole genome shotgun (WGS) entry which is preliminary data.</text>
</comment>